<evidence type="ECO:0000256" key="6">
    <source>
        <dbReference type="PIRSR" id="PIRSR000337-1"/>
    </source>
</evidence>
<feature type="binding site" evidence="6">
    <location>
        <position position="183"/>
    </location>
    <ligand>
        <name>FMN</name>
        <dbReference type="ChEBI" id="CHEBI:58210"/>
    </ligand>
</feature>
<dbReference type="Gene3D" id="3.20.20.30">
    <property type="entry name" value="Luciferase-like domain"/>
    <property type="match status" value="1"/>
</dbReference>
<name>A0A4S4BV80_9BACL</name>
<protein>
    <submittedName>
        <fullName evidence="8">LLM class flavin-dependent oxidoreductase</fullName>
    </submittedName>
</protein>
<evidence type="ECO:0000256" key="3">
    <source>
        <dbReference type="ARBA" id="ARBA00023002"/>
    </source>
</evidence>
<evidence type="ECO:0000259" key="7">
    <source>
        <dbReference type="Pfam" id="PF00296"/>
    </source>
</evidence>
<dbReference type="InterPro" id="IPR011251">
    <property type="entry name" value="Luciferase-like_dom"/>
</dbReference>
<dbReference type="EMBL" id="SSOB01000022">
    <property type="protein sequence ID" value="THF76878.1"/>
    <property type="molecule type" value="Genomic_DNA"/>
</dbReference>
<keyword evidence="2 6" id="KW-0288">FMN</keyword>
<keyword evidence="4" id="KW-0503">Monooxygenase</keyword>
<dbReference type="AlphaFoldDB" id="A0A4S4BV80"/>
<dbReference type="PANTHER" id="PTHR30011">
    <property type="entry name" value="ALKANESULFONATE MONOOXYGENASE-RELATED"/>
    <property type="match status" value="1"/>
</dbReference>
<feature type="binding site" evidence="6">
    <location>
        <position position="58"/>
    </location>
    <ligand>
        <name>FMN</name>
        <dbReference type="ChEBI" id="CHEBI:58210"/>
    </ligand>
</feature>
<keyword evidence="9" id="KW-1185">Reference proteome</keyword>
<evidence type="ECO:0000256" key="5">
    <source>
        <dbReference type="ARBA" id="ARBA00033748"/>
    </source>
</evidence>
<dbReference type="SUPFAM" id="SSF51679">
    <property type="entry name" value="Bacterial luciferase-like"/>
    <property type="match status" value="1"/>
</dbReference>
<organism evidence="8 9">
    <name type="scientific">Cohnella fermenti</name>
    <dbReference type="NCBI Taxonomy" id="2565925"/>
    <lineage>
        <taxon>Bacteria</taxon>
        <taxon>Bacillati</taxon>
        <taxon>Bacillota</taxon>
        <taxon>Bacilli</taxon>
        <taxon>Bacillales</taxon>
        <taxon>Paenibacillaceae</taxon>
        <taxon>Cohnella</taxon>
    </lineage>
</organism>
<dbReference type="CDD" id="cd01095">
    <property type="entry name" value="Nitrilotriacetate_monoxgenase"/>
    <property type="match status" value="1"/>
</dbReference>
<gene>
    <name evidence="8" type="ORF">E6C55_17590</name>
</gene>
<dbReference type="InterPro" id="IPR036661">
    <property type="entry name" value="Luciferase-like_sf"/>
</dbReference>
<accession>A0A4S4BV80</accession>
<dbReference type="Proteomes" id="UP000310636">
    <property type="component" value="Unassembled WGS sequence"/>
</dbReference>
<keyword evidence="3" id="KW-0560">Oxidoreductase</keyword>
<evidence type="ECO:0000313" key="8">
    <source>
        <dbReference type="EMBL" id="THF76878.1"/>
    </source>
</evidence>
<dbReference type="OrthoDB" id="3265338at2"/>
<comment type="similarity">
    <text evidence="5">Belongs to the NtaA/SnaA/DszA monooxygenase family.</text>
</comment>
<feature type="domain" description="Luciferase-like" evidence="7">
    <location>
        <begin position="32"/>
        <end position="253"/>
    </location>
</feature>
<evidence type="ECO:0000313" key="9">
    <source>
        <dbReference type="Proteomes" id="UP000310636"/>
    </source>
</evidence>
<feature type="binding site" evidence="6">
    <location>
        <position position="182"/>
    </location>
    <ligand>
        <name>FMN</name>
        <dbReference type="ChEBI" id="CHEBI:58210"/>
    </ligand>
</feature>
<dbReference type="PIRSF" id="PIRSF000337">
    <property type="entry name" value="NTA_MOA"/>
    <property type="match status" value="1"/>
</dbReference>
<feature type="binding site" evidence="6">
    <location>
        <position position="145"/>
    </location>
    <ligand>
        <name>FMN</name>
        <dbReference type="ChEBI" id="CHEBI:58210"/>
    </ligand>
</feature>
<evidence type="ECO:0000256" key="1">
    <source>
        <dbReference type="ARBA" id="ARBA00022630"/>
    </source>
</evidence>
<dbReference type="InterPro" id="IPR051260">
    <property type="entry name" value="Diverse_substr_monoxygenases"/>
</dbReference>
<feature type="binding site" evidence="6">
    <location>
        <position position="149"/>
    </location>
    <ligand>
        <name>FMN</name>
        <dbReference type="ChEBI" id="CHEBI:58210"/>
    </ligand>
</feature>
<dbReference type="RefSeq" id="WP_136371125.1">
    <property type="nucleotide sequence ID" value="NZ_SSOB01000022.1"/>
</dbReference>
<evidence type="ECO:0000256" key="2">
    <source>
        <dbReference type="ARBA" id="ARBA00022643"/>
    </source>
</evidence>
<keyword evidence="1 6" id="KW-0285">Flavoprotein</keyword>
<evidence type="ECO:0000256" key="4">
    <source>
        <dbReference type="ARBA" id="ARBA00023033"/>
    </source>
</evidence>
<dbReference type="Pfam" id="PF00296">
    <property type="entry name" value="Bac_luciferase"/>
    <property type="match status" value="1"/>
</dbReference>
<comment type="caution">
    <text evidence="8">The sequence shown here is derived from an EMBL/GenBank/DDBJ whole genome shotgun (WGS) entry which is preliminary data.</text>
</comment>
<dbReference type="GO" id="GO:0016705">
    <property type="term" value="F:oxidoreductase activity, acting on paired donors, with incorporation or reduction of molecular oxygen"/>
    <property type="evidence" value="ECO:0007669"/>
    <property type="project" value="InterPro"/>
</dbReference>
<proteinExistence type="inferred from homology"/>
<dbReference type="PANTHER" id="PTHR30011:SF16">
    <property type="entry name" value="C2H2 FINGER DOMAIN TRANSCRIPTION FACTOR (EUROFUNG)-RELATED"/>
    <property type="match status" value="1"/>
</dbReference>
<sequence>MTVHERRMHLNACALGLGFGPVWRLPLTQPERNGDLDYLIELARTAERGKMDALFAADFYAASDRVESSPSPHTEPLTLFAALAGATERIGLVISASTTYNESFHLANAFASLDHLSGGRAGWNMVTTAVESVHANYSRESHLEHDLRYERAERVVLEAVGMWKRWAQPLPQGRPVLVQAGSSEVGKQFASRHAEVVFTAQPVLDAAKEFYRDVKSRASALGRQPEHVLILPGLVPIVAATEAETKELERELNTFVSVESGAKRLSQMLETDLTSLHPDEPIPLEALPAVSTSDGMRSRVQLVLDLIRDQRLSVRQLVAQGTHLKMSGSTVQVADRMERWFKERAADGFNVLFPYLPGGMDSFVDRLIPELQNRGLFRTEYDGCTLRSHYGLPPVGTGSPEVTR</sequence>
<reference evidence="8 9" key="1">
    <citation type="submission" date="2019-04" db="EMBL/GenBank/DDBJ databases">
        <title>Cohnella sp. nov. isolated from preserved vegetables.</title>
        <authorList>
            <person name="Lin S.-Y."/>
            <person name="Hung M.-H."/>
            <person name="Young C.-C."/>
        </authorList>
    </citation>
    <scope>NUCLEOTIDE SEQUENCE [LARGE SCALE GENOMIC DNA]</scope>
    <source>
        <strain evidence="8 9">CC-MHH1044</strain>
    </source>
</reference>
<dbReference type="InterPro" id="IPR016215">
    <property type="entry name" value="NTA_MOA"/>
</dbReference>
<dbReference type="GO" id="GO:0004497">
    <property type="term" value="F:monooxygenase activity"/>
    <property type="evidence" value="ECO:0007669"/>
    <property type="project" value="UniProtKB-KW"/>
</dbReference>